<name>A0A016X1Y0_9BILA</name>
<dbReference type="AlphaFoldDB" id="A0A016X1Y0"/>
<evidence type="ECO:0000256" key="1">
    <source>
        <dbReference type="SAM" id="MobiDB-lite"/>
    </source>
</evidence>
<evidence type="ECO:0000313" key="3">
    <source>
        <dbReference type="Proteomes" id="UP000024635"/>
    </source>
</evidence>
<organism evidence="2 3">
    <name type="scientific">Ancylostoma ceylanicum</name>
    <dbReference type="NCBI Taxonomy" id="53326"/>
    <lineage>
        <taxon>Eukaryota</taxon>
        <taxon>Metazoa</taxon>
        <taxon>Ecdysozoa</taxon>
        <taxon>Nematoda</taxon>
        <taxon>Chromadorea</taxon>
        <taxon>Rhabditida</taxon>
        <taxon>Rhabditina</taxon>
        <taxon>Rhabditomorpha</taxon>
        <taxon>Strongyloidea</taxon>
        <taxon>Ancylostomatidae</taxon>
        <taxon>Ancylostomatinae</taxon>
        <taxon>Ancylostoma</taxon>
    </lineage>
</organism>
<feature type="compositionally biased region" description="Low complexity" evidence="1">
    <location>
        <begin position="77"/>
        <end position="109"/>
    </location>
</feature>
<dbReference type="EMBL" id="JARK01000013">
    <property type="protein sequence ID" value="EYC45920.1"/>
    <property type="molecule type" value="Genomic_DNA"/>
</dbReference>
<sequence length="116" mass="12208">MAWVQVIAYGYGILHSDTTGVKKMNENDDNEHVGVGSVVQEAVVVDGCSDSVAVKHAISFMPWLRFTELDDDSATARGRLTTARGRGTTARGPGTTARGPGTTARGPGTKESADGW</sequence>
<dbReference type="Proteomes" id="UP000024635">
    <property type="component" value="Unassembled WGS sequence"/>
</dbReference>
<reference evidence="3" key="1">
    <citation type="journal article" date="2015" name="Nat. Genet.">
        <title>The genome and transcriptome of the zoonotic hookworm Ancylostoma ceylanicum identify infection-specific gene families.</title>
        <authorList>
            <person name="Schwarz E.M."/>
            <person name="Hu Y."/>
            <person name="Antoshechkin I."/>
            <person name="Miller M.M."/>
            <person name="Sternberg P.W."/>
            <person name="Aroian R.V."/>
        </authorList>
    </citation>
    <scope>NUCLEOTIDE SEQUENCE</scope>
    <source>
        <strain evidence="3">HY135</strain>
    </source>
</reference>
<proteinExistence type="predicted"/>
<comment type="caution">
    <text evidence="2">The sequence shown here is derived from an EMBL/GenBank/DDBJ whole genome shotgun (WGS) entry which is preliminary data.</text>
</comment>
<protein>
    <submittedName>
        <fullName evidence="2">Uncharacterized protein</fullName>
    </submittedName>
</protein>
<keyword evidence="3" id="KW-1185">Reference proteome</keyword>
<feature type="region of interest" description="Disordered" evidence="1">
    <location>
        <begin position="77"/>
        <end position="116"/>
    </location>
</feature>
<accession>A0A016X1Y0</accession>
<gene>
    <name evidence="2" type="primary">Acey_s0413.g1010</name>
    <name evidence="2" type="ORF">Y032_0413g1010</name>
</gene>
<evidence type="ECO:0000313" key="2">
    <source>
        <dbReference type="EMBL" id="EYC45920.1"/>
    </source>
</evidence>